<dbReference type="InterPro" id="IPR003323">
    <property type="entry name" value="OTU_dom"/>
</dbReference>
<dbReference type="STRING" id="42157.A0A182EHI1"/>
<evidence type="ECO:0000313" key="5">
    <source>
        <dbReference type="EMBL" id="VDK86564.1"/>
    </source>
</evidence>
<dbReference type="InterPro" id="IPR028889">
    <property type="entry name" value="USP"/>
</dbReference>
<evidence type="ECO:0000313" key="6">
    <source>
        <dbReference type="Proteomes" id="UP000271087"/>
    </source>
</evidence>
<dbReference type="PROSITE" id="PS50235">
    <property type="entry name" value="USP_3"/>
    <property type="match status" value="1"/>
</dbReference>
<dbReference type="InterPro" id="IPR001394">
    <property type="entry name" value="Peptidase_C19_UCH"/>
</dbReference>
<reference evidence="7" key="1">
    <citation type="submission" date="2016-06" db="UniProtKB">
        <authorList>
            <consortium name="WormBaseParasite"/>
        </authorList>
    </citation>
    <scope>IDENTIFICATION</scope>
</reference>
<dbReference type="CDD" id="cd22755">
    <property type="entry name" value="OTU_CeDUB-like"/>
    <property type="match status" value="1"/>
</dbReference>
<keyword evidence="6" id="KW-1185">Reference proteome</keyword>
<feature type="region of interest" description="Disordered" evidence="2">
    <location>
        <begin position="659"/>
        <end position="678"/>
    </location>
</feature>
<dbReference type="GO" id="GO:0000082">
    <property type="term" value="P:G1/S transition of mitotic cell cycle"/>
    <property type="evidence" value="ECO:0007669"/>
    <property type="project" value="TreeGrafter"/>
</dbReference>
<organism evidence="7">
    <name type="scientific">Onchocerca ochengi</name>
    <name type="common">Filarial nematode worm</name>
    <dbReference type="NCBI Taxonomy" id="42157"/>
    <lineage>
        <taxon>Eukaryota</taxon>
        <taxon>Metazoa</taxon>
        <taxon>Ecdysozoa</taxon>
        <taxon>Nematoda</taxon>
        <taxon>Chromadorea</taxon>
        <taxon>Rhabditida</taxon>
        <taxon>Spirurina</taxon>
        <taxon>Spiruromorpha</taxon>
        <taxon>Filarioidea</taxon>
        <taxon>Onchocercidae</taxon>
        <taxon>Onchocerca</taxon>
    </lineage>
</organism>
<dbReference type="InterPro" id="IPR018200">
    <property type="entry name" value="USP_CS"/>
</dbReference>
<evidence type="ECO:0000256" key="2">
    <source>
        <dbReference type="SAM" id="MobiDB-lite"/>
    </source>
</evidence>
<accession>A0A182EHI1</accession>
<feature type="domain" description="USP" evidence="3">
    <location>
        <begin position="367"/>
        <end position="709"/>
    </location>
</feature>
<evidence type="ECO:0000259" key="3">
    <source>
        <dbReference type="PROSITE" id="PS50235"/>
    </source>
</evidence>
<dbReference type="GO" id="GO:0005634">
    <property type="term" value="C:nucleus"/>
    <property type="evidence" value="ECO:0007669"/>
    <property type="project" value="TreeGrafter"/>
</dbReference>
<dbReference type="Gene3D" id="3.90.70.10">
    <property type="entry name" value="Cysteine proteinases"/>
    <property type="match status" value="1"/>
</dbReference>
<reference evidence="5 6" key="2">
    <citation type="submission" date="2018-08" db="EMBL/GenBank/DDBJ databases">
        <authorList>
            <person name="Laetsch R D."/>
            <person name="Stevens L."/>
            <person name="Kumar S."/>
            <person name="Blaxter L. M."/>
        </authorList>
    </citation>
    <scope>NUCLEOTIDE SEQUENCE [LARGE SCALE GENOMIC DNA]</scope>
</reference>
<comment type="similarity">
    <text evidence="1">Belongs to the peptidase C19 family.</text>
</comment>
<dbReference type="SUPFAM" id="SSF54001">
    <property type="entry name" value="Cysteine proteinases"/>
    <property type="match status" value="2"/>
</dbReference>
<feature type="compositionally biased region" description="Low complexity" evidence="2">
    <location>
        <begin position="659"/>
        <end position="677"/>
    </location>
</feature>
<gene>
    <name evidence="5" type="ORF">NOO_LOCUS7556</name>
</gene>
<dbReference type="PANTHER" id="PTHR24006:SF915">
    <property type="entry name" value="UBIQUITIN CARBOXYL-TERMINAL HYDROLASE-RELATED"/>
    <property type="match status" value="1"/>
</dbReference>
<dbReference type="CDD" id="cd02257">
    <property type="entry name" value="Peptidase_C19"/>
    <property type="match status" value="1"/>
</dbReference>
<dbReference type="PROSITE" id="PS00972">
    <property type="entry name" value="USP_1"/>
    <property type="match status" value="1"/>
</dbReference>
<dbReference type="PROSITE" id="PS50802">
    <property type="entry name" value="OTU"/>
    <property type="match status" value="1"/>
</dbReference>
<name>A0A182EHI1_ONCOC</name>
<evidence type="ECO:0000313" key="7">
    <source>
        <dbReference type="WBParaSite" id="nOo.2.0.1.t07556-RA"/>
    </source>
</evidence>
<protein>
    <submittedName>
        <fullName evidence="7">Ubiquitin carboxyl-terminal hydrolase</fullName>
    </submittedName>
</protein>
<dbReference type="WBParaSite" id="nOo.2.0.1.t07556-RA">
    <property type="protein sequence ID" value="nOo.2.0.1.t07556-RA"/>
    <property type="gene ID" value="nOo.2.0.1.g07556"/>
</dbReference>
<dbReference type="PANTHER" id="PTHR24006">
    <property type="entry name" value="UBIQUITIN CARBOXYL-TERMINAL HYDROLASE"/>
    <property type="match status" value="1"/>
</dbReference>
<dbReference type="Pfam" id="PF00443">
    <property type="entry name" value="UCH"/>
    <property type="match status" value="1"/>
</dbReference>
<dbReference type="InterPro" id="IPR038765">
    <property type="entry name" value="Papain-like_cys_pep_sf"/>
</dbReference>
<sequence>MFRDLLSYNWLITRSLHKWFGSITSRMVLYLTKWPVSVTDKFHFFLNEIKKFLFQPENMKSIDNVTYFKINVGKDEMLLTDNLHQGFVELCNDGEAMFQLLHFSIQGSFTCLTVEHCNKVTHDRIQECIEITGLERAEDCSSLVFRICRLKSGIDCNEHVLIKPERSKDCHAIYYAFRYLQQKSTDIGKLLLYFISNKFLIHLFPFFGDTKLTVQRKSAIEKRTLVKQLPTFRQISVTHQAYDASNLKSKNNEKTISQRVKNRNQKRKLVTSTYISLFSPSKKLTHESQKEVDSILLRPLSEQHPDELLKADDRILEINSIIPKNNNPKKKIDVNDDFLCIHNKQSSPDLSTSFERLLTGIDAVSSQGFLNLGNSCYMNAVLQGLFHIKAFEDLLNVVPESSQGTILSALKALRKNYQKATNAKKRCLLENVFKFLDDERFEITEQEAAYSIFDFHFQIMIFHMLSCGKDAQEFLTIILDKIDSELESFENSTSAERNHLFGSVTSLSSIFGFELKHEITCNKCSSKQIMYEKGVFLPIQIVHNLNNDSLSLQMLLGNYLKNEVVEHICPRCNEKYATMSHQFRTLSKCLIIFLKRYDFKQSTSRRKQRKLKDPVKLSMCIRLISYSREHAKLKNCFNISPPINSDISDDQVSFVLETPPNNLPSSSSSNSENKNASKTIQEINDCDDRKFPKKIIQSTKSTVVVYDSDTEEKLNYLTLFCLPQPDFCERSCAELNIRCHSSTVRQEPKPLFWKSVPSDTAPIVADGNCLFRSIALYLSGSEEEHLIVRKSVINNQLREVSHFSLAEWKEHVKKMTNDGEWATEIELLALAALLDAEIWTFLNDKWLRYRPLYMVGKNGKCRKLPIQKYNDNGKNAIFLINENFHYKPVFDIISNGAISDYHLAAIISHKGISPNNGQYSLDNYGQLVSIANDEEKRSAVLSQLLPFLLGMIIVAATVVVCPTNEFFSHSEPTMGSIRLVTSRLVIVLVIVDQSSTLRGIHFPPRK</sequence>
<dbReference type="EMBL" id="UYRW01002745">
    <property type="protein sequence ID" value="VDK86564.1"/>
    <property type="molecule type" value="Genomic_DNA"/>
</dbReference>
<feature type="domain" description="OTU" evidence="4">
    <location>
        <begin position="758"/>
        <end position="892"/>
    </location>
</feature>
<dbReference type="Gene3D" id="3.90.70.80">
    <property type="match status" value="1"/>
</dbReference>
<dbReference type="InterPro" id="IPR050164">
    <property type="entry name" value="Peptidase_C19"/>
</dbReference>
<proteinExistence type="inferred from homology"/>
<evidence type="ECO:0000259" key="4">
    <source>
        <dbReference type="PROSITE" id="PS50802"/>
    </source>
</evidence>
<dbReference type="OrthoDB" id="5813749at2759"/>
<dbReference type="GO" id="GO:0005829">
    <property type="term" value="C:cytosol"/>
    <property type="evidence" value="ECO:0007669"/>
    <property type="project" value="TreeGrafter"/>
</dbReference>
<dbReference type="AlphaFoldDB" id="A0A182EHI1"/>
<dbReference type="GO" id="GO:0004843">
    <property type="term" value="F:cysteine-type deubiquitinase activity"/>
    <property type="evidence" value="ECO:0007669"/>
    <property type="project" value="InterPro"/>
</dbReference>
<dbReference type="Proteomes" id="UP000271087">
    <property type="component" value="Unassembled WGS sequence"/>
</dbReference>
<evidence type="ECO:0000256" key="1">
    <source>
        <dbReference type="ARBA" id="ARBA00009085"/>
    </source>
</evidence>
<dbReference type="GO" id="GO:0016579">
    <property type="term" value="P:protein deubiquitination"/>
    <property type="evidence" value="ECO:0007669"/>
    <property type="project" value="InterPro"/>
</dbReference>